<accession>A0A6J5WLP0</accession>
<feature type="signal peptide" evidence="2">
    <location>
        <begin position="1"/>
        <end position="21"/>
    </location>
</feature>
<dbReference type="EMBL" id="CAEKKB010000002">
    <property type="protein sequence ID" value="CAB4301313.1"/>
    <property type="molecule type" value="Genomic_DNA"/>
</dbReference>
<feature type="compositionally biased region" description="Polar residues" evidence="1">
    <location>
        <begin position="144"/>
        <end position="159"/>
    </location>
</feature>
<feature type="region of interest" description="Disordered" evidence="1">
    <location>
        <begin position="95"/>
        <end position="171"/>
    </location>
</feature>
<sequence length="171" mass="19282">MAGSWGLAYFLEALFILASDCAVKEVNLILIHVFLLEIGENRRLQPIIHKMFTSKEVITIEIEEPVSLNFSLRYLNSSTKATQVTNQLVRISEGFGSKRKRSSNRYHTPSGEEANKAEPVADSKPELESRSQKRRIRRVKLNATAATTAEQKNKPQVETSAEIEVIDPLKE</sequence>
<dbReference type="Proteomes" id="UP000507245">
    <property type="component" value="Unassembled WGS sequence"/>
</dbReference>
<evidence type="ECO:0000313" key="4">
    <source>
        <dbReference type="EMBL" id="CAB4301313.1"/>
    </source>
</evidence>
<evidence type="ECO:0000256" key="1">
    <source>
        <dbReference type="SAM" id="MobiDB-lite"/>
    </source>
</evidence>
<feature type="compositionally biased region" description="Basic and acidic residues" evidence="1">
    <location>
        <begin position="113"/>
        <end position="131"/>
    </location>
</feature>
<proteinExistence type="predicted"/>
<name>A0A6J5WLP0_PRUAR</name>
<dbReference type="Gene3D" id="3.10.150.10">
    <property type="entry name" value="DNA Polymerase III, subunit A, domain 2"/>
    <property type="match status" value="1"/>
</dbReference>
<keyword evidence="2" id="KW-0732">Signal</keyword>
<evidence type="ECO:0000256" key="2">
    <source>
        <dbReference type="SAM" id="SignalP"/>
    </source>
</evidence>
<dbReference type="AlphaFoldDB" id="A0A6J5WLP0"/>
<organism evidence="4 5">
    <name type="scientific">Prunus armeniaca</name>
    <name type="common">Apricot</name>
    <name type="synonym">Armeniaca vulgaris</name>
    <dbReference type="NCBI Taxonomy" id="36596"/>
    <lineage>
        <taxon>Eukaryota</taxon>
        <taxon>Viridiplantae</taxon>
        <taxon>Streptophyta</taxon>
        <taxon>Embryophyta</taxon>
        <taxon>Tracheophyta</taxon>
        <taxon>Spermatophyta</taxon>
        <taxon>Magnoliopsida</taxon>
        <taxon>eudicotyledons</taxon>
        <taxon>Gunneridae</taxon>
        <taxon>Pentapetalae</taxon>
        <taxon>rosids</taxon>
        <taxon>fabids</taxon>
        <taxon>Rosales</taxon>
        <taxon>Rosaceae</taxon>
        <taxon>Amygdaloideae</taxon>
        <taxon>Amygdaleae</taxon>
        <taxon>Prunus</taxon>
    </lineage>
</organism>
<dbReference type="GO" id="GO:0006275">
    <property type="term" value="P:regulation of DNA replication"/>
    <property type="evidence" value="ECO:0007669"/>
    <property type="project" value="InterPro"/>
</dbReference>
<gene>
    <name evidence="4" type="ORF">ORAREDHAP_LOCUS16811</name>
</gene>
<keyword evidence="5" id="KW-1185">Reference proteome</keyword>
<dbReference type="Pfam" id="PF02747">
    <property type="entry name" value="PCNA_C"/>
    <property type="match status" value="1"/>
</dbReference>
<feature type="domain" description="Proliferating cell nuclear antigen PCNA C-terminal" evidence="3">
    <location>
        <begin position="50"/>
        <end position="88"/>
    </location>
</feature>
<protein>
    <recommendedName>
        <fullName evidence="3">Proliferating cell nuclear antigen PCNA C-terminal domain-containing protein</fullName>
    </recommendedName>
</protein>
<dbReference type="InterPro" id="IPR022649">
    <property type="entry name" value="Pr_cel_nuc_antig_C"/>
</dbReference>
<reference evidence="5" key="1">
    <citation type="journal article" date="2020" name="Genome Biol.">
        <title>Gamete binning: chromosome-level and haplotype-resolved genome assembly enabled by high-throughput single-cell sequencing of gamete genomes.</title>
        <authorList>
            <person name="Campoy J.A."/>
            <person name="Sun H."/>
            <person name="Goel M."/>
            <person name="Jiao W.-B."/>
            <person name="Folz-Donahue K."/>
            <person name="Wang N."/>
            <person name="Rubio M."/>
            <person name="Liu C."/>
            <person name="Kukat C."/>
            <person name="Ruiz D."/>
            <person name="Huettel B."/>
            <person name="Schneeberger K."/>
        </authorList>
    </citation>
    <scope>NUCLEOTIDE SEQUENCE [LARGE SCALE GENOMIC DNA]</scope>
    <source>
        <strain evidence="5">cv. Rojo Pasion</strain>
    </source>
</reference>
<evidence type="ECO:0000259" key="3">
    <source>
        <dbReference type="Pfam" id="PF02747"/>
    </source>
</evidence>
<feature type="chain" id="PRO_5026799684" description="Proliferating cell nuclear antigen PCNA C-terminal domain-containing protein" evidence="2">
    <location>
        <begin position="22"/>
        <end position="171"/>
    </location>
</feature>
<dbReference type="GO" id="GO:0003677">
    <property type="term" value="F:DNA binding"/>
    <property type="evidence" value="ECO:0007669"/>
    <property type="project" value="InterPro"/>
</dbReference>
<evidence type="ECO:0000313" key="5">
    <source>
        <dbReference type="Proteomes" id="UP000507245"/>
    </source>
</evidence>